<dbReference type="STRING" id="1569628.A0A316V0R4"/>
<dbReference type="InterPro" id="IPR004499">
    <property type="entry name" value="Pro-tRNA-ligase_IIa_arc-type"/>
</dbReference>
<dbReference type="CDD" id="cd00778">
    <property type="entry name" value="ProRS_core_arch_euk"/>
    <property type="match status" value="1"/>
</dbReference>
<dbReference type="Gene3D" id="3.40.50.800">
    <property type="entry name" value="Anticodon-binding domain"/>
    <property type="match status" value="1"/>
</dbReference>
<reference evidence="12 13" key="1">
    <citation type="journal article" date="2018" name="Mol. Biol. Evol.">
        <title>Broad Genomic Sampling Reveals a Smut Pathogenic Ancestry of the Fungal Clade Ustilaginomycotina.</title>
        <authorList>
            <person name="Kijpornyongpan T."/>
            <person name="Mondo S.J."/>
            <person name="Barry K."/>
            <person name="Sandor L."/>
            <person name="Lee J."/>
            <person name="Lipzen A."/>
            <person name="Pangilinan J."/>
            <person name="LaButti K."/>
            <person name="Hainaut M."/>
            <person name="Henrissat B."/>
            <person name="Grigoriev I.V."/>
            <person name="Spatafora J.W."/>
            <person name="Aime M.C."/>
        </authorList>
    </citation>
    <scope>NUCLEOTIDE SEQUENCE [LARGE SCALE GENOMIC DNA]</scope>
    <source>
        <strain evidence="12 13">MCA 5214</strain>
    </source>
</reference>
<dbReference type="InterPro" id="IPR004154">
    <property type="entry name" value="Anticodon-bd"/>
</dbReference>
<dbReference type="PROSITE" id="PS50862">
    <property type="entry name" value="AA_TRNA_LIGASE_II"/>
    <property type="match status" value="1"/>
</dbReference>
<dbReference type="Proteomes" id="UP000245884">
    <property type="component" value="Unassembled WGS sequence"/>
</dbReference>
<keyword evidence="4" id="KW-0547">Nucleotide-binding</keyword>
<dbReference type="InterPro" id="IPR006195">
    <property type="entry name" value="aa-tRNA-synth_II"/>
</dbReference>
<dbReference type="SUPFAM" id="SSF52954">
    <property type="entry name" value="Class II aaRS ABD-related"/>
    <property type="match status" value="1"/>
</dbReference>
<dbReference type="InterPro" id="IPR017449">
    <property type="entry name" value="Pro-tRNA_synth_II"/>
</dbReference>
<dbReference type="InterPro" id="IPR002314">
    <property type="entry name" value="aa-tRNA-synt_IIb"/>
</dbReference>
<dbReference type="PRINTS" id="PR01046">
    <property type="entry name" value="TRNASYNTHPRO"/>
</dbReference>
<evidence type="ECO:0000256" key="2">
    <source>
        <dbReference type="ARBA" id="ARBA00012831"/>
    </source>
</evidence>
<dbReference type="GeneID" id="37026771"/>
<evidence type="ECO:0000256" key="3">
    <source>
        <dbReference type="ARBA" id="ARBA00022598"/>
    </source>
</evidence>
<evidence type="ECO:0000313" key="12">
    <source>
        <dbReference type="EMBL" id="PWN30141.1"/>
    </source>
</evidence>
<dbReference type="FunFam" id="3.30.110.30:FF:000001">
    <property type="entry name" value="Bifunctional glutamate/proline--tRNA ligase"/>
    <property type="match status" value="1"/>
</dbReference>
<dbReference type="EC" id="6.1.1.15" evidence="2"/>
<evidence type="ECO:0000259" key="11">
    <source>
        <dbReference type="PROSITE" id="PS50862"/>
    </source>
</evidence>
<dbReference type="Gene3D" id="3.30.930.10">
    <property type="entry name" value="Bira Bifunctional Protein, Domain 2"/>
    <property type="match status" value="1"/>
</dbReference>
<dbReference type="NCBIfam" id="TIGR00408">
    <property type="entry name" value="proS_fam_I"/>
    <property type="match status" value="1"/>
</dbReference>
<keyword evidence="7" id="KW-0030">Aminoacyl-tRNA synthetase</keyword>
<dbReference type="InterPro" id="IPR033721">
    <property type="entry name" value="ProRS_core_arch_euk"/>
</dbReference>
<dbReference type="CDD" id="cd00862">
    <property type="entry name" value="ProRS_anticodon_zinc"/>
    <property type="match status" value="1"/>
</dbReference>
<dbReference type="RefSeq" id="XP_025364753.1">
    <property type="nucleotide sequence ID" value="XM_025504948.1"/>
</dbReference>
<dbReference type="GO" id="GO:0005737">
    <property type="term" value="C:cytoplasm"/>
    <property type="evidence" value="ECO:0007669"/>
    <property type="project" value="InterPro"/>
</dbReference>
<evidence type="ECO:0000256" key="1">
    <source>
        <dbReference type="ARBA" id="ARBA00008226"/>
    </source>
</evidence>
<evidence type="ECO:0000256" key="10">
    <source>
        <dbReference type="SAM" id="MobiDB-lite"/>
    </source>
</evidence>
<dbReference type="PANTHER" id="PTHR43382">
    <property type="entry name" value="PROLYL-TRNA SYNTHETASE"/>
    <property type="match status" value="1"/>
</dbReference>
<name>A0A316V0R4_9BASI</name>
<dbReference type="SUPFAM" id="SSF64586">
    <property type="entry name" value="C-terminal domain of ProRS"/>
    <property type="match status" value="1"/>
</dbReference>
<dbReference type="OrthoDB" id="1350766at2759"/>
<dbReference type="GO" id="GO:0017101">
    <property type="term" value="C:aminoacyl-tRNA synthetase multienzyme complex"/>
    <property type="evidence" value="ECO:0007669"/>
    <property type="project" value="TreeGrafter"/>
</dbReference>
<evidence type="ECO:0000256" key="9">
    <source>
        <dbReference type="ARBA" id="ARBA00047671"/>
    </source>
</evidence>
<dbReference type="SUPFAM" id="SSF55681">
    <property type="entry name" value="Class II aaRS and biotin synthetases"/>
    <property type="match status" value="1"/>
</dbReference>
<protein>
    <recommendedName>
        <fullName evidence="2">proline--tRNA ligase</fullName>
        <ecNumber evidence="2">6.1.1.15</ecNumber>
    </recommendedName>
    <alternativeName>
        <fullName evidence="8">Prolyl-tRNA synthetase</fullName>
    </alternativeName>
</protein>
<dbReference type="Pfam" id="PF00587">
    <property type="entry name" value="tRNA-synt_2b"/>
    <property type="match status" value="1"/>
</dbReference>
<dbReference type="Gene3D" id="3.30.110.30">
    <property type="entry name" value="C-terminal domain of ProRS"/>
    <property type="match status" value="1"/>
</dbReference>
<evidence type="ECO:0000256" key="8">
    <source>
        <dbReference type="ARBA" id="ARBA00029731"/>
    </source>
</evidence>
<dbReference type="InterPro" id="IPR016061">
    <property type="entry name" value="Pro-tRNA_ligase_II_C"/>
</dbReference>
<dbReference type="InterPro" id="IPR036754">
    <property type="entry name" value="YbaK/aa-tRNA-synt-asso_dom_sf"/>
</dbReference>
<evidence type="ECO:0000256" key="6">
    <source>
        <dbReference type="ARBA" id="ARBA00022917"/>
    </source>
</evidence>
<dbReference type="GO" id="GO:0004827">
    <property type="term" value="F:proline-tRNA ligase activity"/>
    <property type="evidence" value="ECO:0007669"/>
    <property type="project" value="UniProtKB-EC"/>
</dbReference>
<dbReference type="EMBL" id="KZ819662">
    <property type="protein sequence ID" value="PWN30141.1"/>
    <property type="molecule type" value="Genomic_DNA"/>
</dbReference>
<dbReference type="GO" id="GO:0005524">
    <property type="term" value="F:ATP binding"/>
    <property type="evidence" value="ECO:0007669"/>
    <property type="project" value="UniProtKB-KW"/>
</dbReference>
<keyword evidence="5" id="KW-0067">ATP-binding</keyword>
<evidence type="ECO:0000256" key="5">
    <source>
        <dbReference type="ARBA" id="ARBA00022840"/>
    </source>
</evidence>
<evidence type="ECO:0000256" key="7">
    <source>
        <dbReference type="ARBA" id="ARBA00023146"/>
    </source>
</evidence>
<proteinExistence type="inferred from homology"/>
<evidence type="ECO:0000313" key="13">
    <source>
        <dbReference type="Proteomes" id="UP000245884"/>
    </source>
</evidence>
<dbReference type="SUPFAM" id="SSF55826">
    <property type="entry name" value="YbaK/ProRS associated domain"/>
    <property type="match status" value="1"/>
</dbReference>
<dbReference type="InterPro" id="IPR045864">
    <property type="entry name" value="aa-tRNA-synth_II/BPL/LPL"/>
</dbReference>
<gene>
    <name evidence="12" type="ORF">BDZ90DRAFT_229173</name>
</gene>
<dbReference type="FunFam" id="3.30.930.10:FF:000007">
    <property type="entry name" value="Bifunctional glutamate/proline--tRNA ligase"/>
    <property type="match status" value="1"/>
</dbReference>
<dbReference type="FunFam" id="3.40.50.800:FF:000005">
    <property type="entry name" value="bifunctional glutamate/proline--tRNA ligase"/>
    <property type="match status" value="1"/>
</dbReference>
<feature type="domain" description="Aminoacyl-transfer RNA synthetases class-II family profile" evidence="11">
    <location>
        <begin position="257"/>
        <end position="506"/>
    </location>
</feature>
<dbReference type="InterPro" id="IPR002316">
    <property type="entry name" value="Pro-tRNA-ligase_IIa"/>
</dbReference>
<dbReference type="GO" id="GO:0002161">
    <property type="term" value="F:aminoacyl-tRNA deacylase activity"/>
    <property type="evidence" value="ECO:0007669"/>
    <property type="project" value="InterPro"/>
</dbReference>
<keyword evidence="6" id="KW-0648">Protein biosynthesis</keyword>
<feature type="compositionally biased region" description="Basic and acidic residues" evidence="10">
    <location>
        <begin position="668"/>
        <end position="684"/>
    </location>
</feature>
<evidence type="ECO:0000256" key="4">
    <source>
        <dbReference type="ARBA" id="ARBA00022741"/>
    </source>
</evidence>
<accession>A0A316V0R4</accession>
<organism evidence="12 13">
    <name type="scientific">Jaminaea rosea</name>
    <dbReference type="NCBI Taxonomy" id="1569628"/>
    <lineage>
        <taxon>Eukaryota</taxon>
        <taxon>Fungi</taxon>
        <taxon>Dikarya</taxon>
        <taxon>Basidiomycota</taxon>
        <taxon>Ustilaginomycotina</taxon>
        <taxon>Exobasidiomycetes</taxon>
        <taxon>Microstromatales</taxon>
        <taxon>Microstromatales incertae sedis</taxon>
        <taxon>Jaminaea</taxon>
    </lineage>
</organism>
<comment type="catalytic activity">
    <reaction evidence="9">
        <text>tRNA(Pro) + L-proline + ATP = L-prolyl-tRNA(Pro) + AMP + diphosphate</text>
        <dbReference type="Rhea" id="RHEA:14305"/>
        <dbReference type="Rhea" id="RHEA-COMP:9700"/>
        <dbReference type="Rhea" id="RHEA-COMP:9702"/>
        <dbReference type="ChEBI" id="CHEBI:30616"/>
        <dbReference type="ChEBI" id="CHEBI:33019"/>
        <dbReference type="ChEBI" id="CHEBI:60039"/>
        <dbReference type="ChEBI" id="CHEBI:78442"/>
        <dbReference type="ChEBI" id="CHEBI:78532"/>
        <dbReference type="ChEBI" id="CHEBI:456215"/>
        <dbReference type="EC" id="6.1.1.15"/>
    </reaction>
</comment>
<dbReference type="Pfam" id="PF09180">
    <property type="entry name" value="ProRS-C_1"/>
    <property type="match status" value="1"/>
</dbReference>
<comment type="similarity">
    <text evidence="1">Belongs to the class-II aminoacyl-tRNA synthetase family.</text>
</comment>
<dbReference type="Gene3D" id="3.90.960.10">
    <property type="entry name" value="YbaK/aminoacyl-tRNA synthetase-associated domain"/>
    <property type="match status" value="1"/>
</dbReference>
<dbReference type="HAMAP" id="MF_01571">
    <property type="entry name" value="Pro_tRNA_synth_type3"/>
    <property type="match status" value="1"/>
</dbReference>
<dbReference type="SMART" id="SM00946">
    <property type="entry name" value="ProRS-C_1"/>
    <property type="match status" value="1"/>
</dbReference>
<dbReference type="AlphaFoldDB" id="A0A316V0R4"/>
<dbReference type="Pfam" id="PF03129">
    <property type="entry name" value="HGTP_anticodon"/>
    <property type="match status" value="1"/>
</dbReference>
<dbReference type="PANTHER" id="PTHR43382:SF2">
    <property type="entry name" value="BIFUNCTIONAL GLUTAMATE_PROLINE--TRNA LIGASE"/>
    <property type="match status" value="1"/>
</dbReference>
<dbReference type="InterPro" id="IPR036621">
    <property type="entry name" value="Anticodon-bd_dom_sf"/>
</dbReference>
<dbReference type="GO" id="GO:0006433">
    <property type="term" value="P:prolyl-tRNA aminoacylation"/>
    <property type="evidence" value="ECO:0007669"/>
    <property type="project" value="InterPro"/>
</dbReference>
<keyword evidence="3 12" id="KW-0436">Ligase</keyword>
<sequence length="727" mass="80225">MTDSLSSAMSNLDVSKHSHAAPSADAPWASQLPEGILPTKTLVFKPKAGKSAPVKPVVVVALESTDVGSANVLAKEIGIKEMRAAADDIWKDWFGADKETASPLTLSAQNAPGGSHPIFLVIDSAITLAPAGSRLAFHSSSSTESSSIPASEFTKYIDHLKVEQKTIDFVELKNKAPAPPASAAAAGGAAKADKAAAPARGAKLSKSAAVIDDAALVGITVRKAGDFSEWYQQVLRKGDMLDYYDVSGCYILKPWSYTVWESIQSFFDGEIKKLGVSNCYFPMFVSSDVLEREKDHIEGFAPEVAWVTRAGQSDLDKPVAIRPTSETVMYPYYAKWIQSHRDLPLKLNQWNSVVRWEFKHPQPFLRTREFLWQEGHTAHISLQEADKEVKQILDLYRRVYTDLLAVPVVPGVKSEKEKFAGGFYTTTVEGFVPTTGRGIQGGTSHCLGQNFSKMFNISVEDPNASADVRGTPQGRLHVWQNSWGLSTRTIGVMVMVHGDDKGLVMPPRVSQVQVVIIPCGIGVKTTPEGRKAIEDACAKAEQDLLAVGVRAKADLRDVYSPGWKFNDWEMRGVPIRMEIGPKDLEKDSRLLVRRDNGVKASIAASEMVSHVPQLLNKIHDDMYERANTEYTARRKKVTEWSNFTRELNGKNHVIIPWCEMETCEDAIKERSARSSEEGQDEDSRAPSMGAKSLCIPFDQEQFGPIEGLKCPQCQNEAKRWTMFGRSY</sequence>
<feature type="region of interest" description="Disordered" evidence="10">
    <location>
        <begin position="668"/>
        <end position="689"/>
    </location>
</feature>
<keyword evidence="13" id="KW-1185">Reference proteome</keyword>